<dbReference type="EMBL" id="JANJYI010000007">
    <property type="protein sequence ID" value="KAK2640870.1"/>
    <property type="molecule type" value="Genomic_DNA"/>
</dbReference>
<keyword evidence="1" id="KW-0677">Repeat</keyword>
<sequence length="106" mass="12505">MYGKSGKIDDARRVLDDMICRDSVSWNSLIAGYFENGFVDQAIVLFKHMRDFLHLLCWLKISISNRSPTILVFAYFSSKPKEQKENMKQTLRKQAWGAVWFTRPRR</sequence>
<gene>
    <name evidence="3" type="ORF">Ddye_022633</name>
</gene>
<evidence type="ECO:0000313" key="4">
    <source>
        <dbReference type="Proteomes" id="UP001280121"/>
    </source>
</evidence>
<reference evidence="3" key="1">
    <citation type="journal article" date="2023" name="Plant J.">
        <title>Genome sequences and population genomics provide insights into the demographic history, inbreeding, and mutation load of two 'living fossil' tree species of Dipteronia.</title>
        <authorList>
            <person name="Feng Y."/>
            <person name="Comes H.P."/>
            <person name="Chen J."/>
            <person name="Zhu S."/>
            <person name="Lu R."/>
            <person name="Zhang X."/>
            <person name="Li P."/>
            <person name="Qiu J."/>
            <person name="Olsen K.M."/>
            <person name="Qiu Y."/>
        </authorList>
    </citation>
    <scope>NUCLEOTIDE SEQUENCE</scope>
    <source>
        <strain evidence="3">KIB01</strain>
    </source>
</reference>
<dbReference type="GO" id="GO:0009451">
    <property type="term" value="P:RNA modification"/>
    <property type="evidence" value="ECO:0007669"/>
    <property type="project" value="InterPro"/>
</dbReference>
<dbReference type="InterPro" id="IPR002885">
    <property type="entry name" value="PPR_rpt"/>
</dbReference>
<organism evidence="3 4">
    <name type="scientific">Dipteronia dyeriana</name>
    <dbReference type="NCBI Taxonomy" id="168575"/>
    <lineage>
        <taxon>Eukaryota</taxon>
        <taxon>Viridiplantae</taxon>
        <taxon>Streptophyta</taxon>
        <taxon>Embryophyta</taxon>
        <taxon>Tracheophyta</taxon>
        <taxon>Spermatophyta</taxon>
        <taxon>Magnoliopsida</taxon>
        <taxon>eudicotyledons</taxon>
        <taxon>Gunneridae</taxon>
        <taxon>Pentapetalae</taxon>
        <taxon>rosids</taxon>
        <taxon>malvids</taxon>
        <taxon>Sapindales</taxon>
        <taxon>Sapindaceae</taxon>
        <taxon>Hippocastanoideae</taxon>
        <taxon>Acereae</taxon>
        <taxon>Dipteronia</taxon>
    </lineage>
</organism>
<dbReference type="NCBIfam" id="TIGR00756">
    <property type="entry name" value="PPR"/>
    <property type="match status" value="2"/>
</dbReference>
<evidence type="ECO:0008006" key="5">
    <source>
        <dbReference type="Google" id="ProtNLM"/>
    </source>
</evidence>
<feature type="repeat" description="PPR" evidence="2">
    <location>
        <begin position="22"/>
        <end position="52"/>
    </location>
</feature>
<evidence type="ECO:0000256" key="2">
    <source>
        <dbReference type="PROSITE-ProRule" id="PRU00708"/>
    </source>
</evidence>
<comment type="caution">
    <text evidence="3">The sequence shown here is derived from an EMBL/GenBank/DDBJ whole genome shotgun (WGS) entry which is preliminary data.</text>
</comment>
<dbReference type="GO" id="GO:0003723">
    <property type="term" value="F:RNA binding"/>
    <property type="evidence" value="ECO:0007669"/>
    <property type="project" value="InterPro"/>
</dbReference>
<evidence type="ECO:0000313" key="3">
    <source>
        <dbReference type="EMBL" id="KAK2640870.1"/>
    </source>
</evidence>
<dbReference type="Pfam" id="PF12854">
    <property type="entry name" value="PPR_1"/>
    <property type="match status" value="1"/>
</dbReference>
<dbReference type="InterPro" id="IPR011990">
    <property type="entry name" value="TPR-like_helical_dom_sf"/>
</dbReference>
<dbReference type="PANTHER" id="PTHR47926">
    <property type="entry name" value="PENTATRICOPEPTIDE REPEAT-CONTAINING PROTEIN"/>
    <property type="match status" value="1"/>
</dbReference>
<evidence type="ECO:0000256" key="1">
    <source>
        <dbReference type="ARBA" id="ARBA00022737"/>
    </source>
</evidence>
<dbReference type="InterPro" id="IPR046960">
    <property type="entry name" value="PPR_At4g14850-like_plant"/>
</dbReference>
<accession>A0AAD9TSC6</accession>
<protein>
    <recommendedName>
        <fullName evidence="5">Pentatricopeptide repeat-containing protein</fullName>
    </recommendedName>
</protein>
<proteinExistence type="predicted"/>
<dbReference type="Gene3D" id="1.25.40.10">
    <property type="entry name" value="Tetratricopeptide repeat domain"/>
    <property type="match status" value="1"/>
</dbReference>
<dbReference type="PROSITE" id="PS51375">
    <property type="entry name" value="PPR"/>
    <property type="match status" value="1"/>
</dbReference>
<keyword evidence="4" id="KW-1185">Reference proteome</keyword>
<dbReference type="Proteomes" id="UP001280121">
    <property type="component" value="Unassembled WGS sequence"/>
</dbReference>
<name>A0AAD9TSC6_9ROSI</name>
<dbReference type="AlphaFoldDB" id="A0AAD9TSC6"/>